<keyword evidence="7" id="KW-0520">NAD</keyword>
<dbReference type="GO" id="GO:0042573">
    <property type="term" value="P:retinoic acid metabolic process"/>
    <property type="evidence" value="ECO:0007669"/>
    <property type="project" value="TreeGrafter"/>
</dbReference>
<dbReference type="EMBL" id="AGTP01041603">
    <property type="status" value="NOT_ANNOTATED_CDS"/>
    <property type="molecule type" value="Genomic_DNA"/>
</dbReference>
<dbReference type="FunFam" id="3.40.50.720:FF:000003">
    <property type="entry name" value="S-(hydroxymethyl)glutathione dehydrogenase"/>
    <property type="match status" value="1"/>
</dbReference>
<reference evidence="10" key="3">
    <citation type="submission" date="2025-09" db="UniProtKB">
        <authorList>
            <consortium name="Ensembl"/>
        </authorList>
    </citation>
    <scope>IDENTIFICATION</scope>
</reference>
<comment type="subcellular location">
    <subcellularLocation>
        <location evidence="2">Cytoplasm</location>
    </subcellularLocation>
</comment>
<reference evidence="11" key="1">
    <citation type="submission" date="2011-11" db="EMBL/GenBank/DDBJ databases">
        <title>The Draft Genome of Spermophilus tridecemlineatus.</title>
        <authorList>
            <consortium name="The Broad Institute Genome Assembly &amp; Analysis Group"/>
            <consortium name="Computational R&amp;D Group"/>
            <consortium name="and Sequencing Platform"/>
            <person name="Di Palma F."/>
            <person name="Alfoldi J."/>
            <person name="Johnson J."/>
            <person name="Berlin A."/>
            <person name="Gnerre S."/>
            <person name="Jaffe D."/>
            <person name="MacCallum I."/>
            <person name="Young S."/>
            <person name="Walker B.J."/>
            <person name="Lindblad-Toh K."/>
        </authorList>
    </citation>
    <scope>NUCLEOTIDE SEQUENCE [LARGE SCALE GENOMIC DNA]</scope>
</reference>
<accession>I3N458</accession>
<evidence type="ECO:0000256" key="5">
    <source>
        <dbReference type="ARBA" id="ARBA00022833"/>
    </source>
</evidence>
<dbReference type="Pfam" id="PF08240">
    <property type="entry name" value="ADH_N"/>
    <property type="match status" value="1"/>
</dbReference>
<dbReference type="HOGENOM" id="CLU_026673_14_0_1"/>
<sequence>TVVITCQAAIAWTANAPLSIEKIEVDPPKAGEVRIKIISSGTCGTDKHILEGKNKVPFPAILGHEGAGIVESIGEGFVFAFSYCSCSKNFTVLYIILPINRDILKPLCDILPPTGLMLDGTSRFTCRGRKIYHLYGTSTFTEYTVVHEIAVGKIDDDAPMDTVCILTCEVPTGFGPVFNIAKVTPGSTCVIFGLGGIGSAVVMACKAAGASRIIGVDIKEEKFPRARALGVTDCLNPQKLKKPVQEVVVEMTGKGADFAFEAIGLIETIIATLESCHPSYGVGVIIGLPPTNSQLIFDPTLLLSGRTLKSGALGKYKTRSCIPKMVTDYLQKKINIDPLITHKLPFESINKAFELLQGGHCNKRAVSLF</sequence>
<keyword evidence="11" id="KW-1185">Reference proteome</keyword>
<feature type="domain" description="Alcohol dehydrogenase-like C-terminal" evidence="8">
    <location>
        <begin position="196"/>
        <end position="320"/>
    </location>
</feature>
<evidence type="ECO:0000256" key="4">
    <source>
        <dbReference type="ARBA" id="ARBA00022723"/>
    </source>
</evidence>
<comment type="cofactor">
    <cofactor evidence="1">
        <name>Zn(2+)</name>
        <dbReference type="ChEBI" id="CHEBI:29105"/>
    </cofactor>
</comment>
<evidence type="ECO:0000256" key="6">
    <source>
        <dbReference type="ARBA" id="ARBA00023002"/>
    </source>
</evidence>
<dbReference type="GeneTree" id="ENSGT00940000162845"/>
<keyword evidence="4" id="KW-0479">Metal-binding</keyword>
<dbReference type="PANTHER" id="PTHR43880">
    <property type="entry name" value="ALCOHOL DEHYDROGENASE"/>
    <property type="match status" value="1"/>
</dbReference>
<dbReference type="Pfam" id="PF00107">
    <property type="entry name" value="ADH_zinc_N"/>
    <property type="match status" value="1"/>
</dbReference>
<dbReference type="STRING" id="43179.ENSSTOP00000019154"/>
<evidence type="ECO:0000256" key="1">
    <source>
        <dbReference type="ARBA" id="ARBA00001947"/>
    </source>
</evidence>
<dbReference type="Gene3D" id="3.90.180.10">
    <property type="entry name" value="Medium-chain alcohol dehydrogenases, catalytic domain"/>
    <property type="match status" value="1"/>
</dbReference>
<keyword evidence="3" id="KW-0963">Cytoplasm</keyword>
<dbReference type="InParanoid" id="I3N458"/>
<evidence type="ECO:0000259" key="9">
    <source>
        <dbReference type="Pfam" id="PF08240"/>
    </source>
</evidence>
<dbReference type="Proteomes" id="UP000005215">
    <property type="component" value="Unassembled WGS sequence"/>
</dbReference>
<evidence type="ECO:0000313" key="11">
    <source>
        <dbReference type="Proteomes" id="UP000005215"/>
    </source>
</evidence>
<dbReference type="Gene3D" id="3.40.50.720">
    <property type="entry name" value="NAD(P)-binding Rossmann-like Domain"/>
    <property type="match status" value="1"/>
</dbReference>
<dbReference type="InterPro" id="IPR036291">
    <property type="entry name" value="NAD(P)-bd_dom_sf"/>
</dbReference>
<dbReference type="GO" id="GO:0004745">
    <property type="term" value="F:all-trans-retinol dehydrogenase (NAD+) activity"/>
    <property type="evidence" value="ECO:0007669"/>
    <property type="project" value="TreeGrafter"/>
</dbReference>
<dbReference type="GO" id="GO:0042572">
    <property type="term" value="P:retinol metabolic process"/>
    <property type="evidence" value="ECO:0007669"/>
    <property type="project" value="TreeGrafter"/>
</dbReference>
<evidence type="ECO:0000256" key="3">
    <source>
        <dbReference type="ARBA" id="ARBA00022490"/>
    </source>
</evidence>
<dbReference type="PANTHER" id="PTHR43880:SF51">
    <property type="entry name" value="ALCOHOL DEHYDROGENASE 6B (CLASS V)"/>
    <property type="match status" value="1"/>
</dbReference>
<dbReference type="AlphaFoldDB" id="I3N458"/>
<dbReference type="SUPFAM" id="SSF50129">
    <property type="entry name" value="GroES-like"/>
    <property type="match status" value="2"/>
</dbReference>
<evidence type="ECO:0000256" key="7">
    <source>
        <dbReference type="ARBA" id="ARBA00023027"/>
    </source>
</evidence>
<dbReference type="eggNOG" id="KOG0022">
    <property type="taxonomic scope" value="Eukaryota"/>
</dbReference>
<proteinExistence type="predicted"/>
<evidence type="ECO:0000259" key="8">
    <source>
        <dbReference type="Pfam" id="PF00107"/>
    </source>
</evidence>
<dbReference type="FunCoup" id="I3N458">
    <property type="interactions" value="6"/>
</dbReference>
<feature type="domain" description="Alcohol dehydrogenase-like N-terminal" evidence="9">
    <location>
        <begin position="30"/>
        <end position="76"/>
    </location>
</feature>
<dbReference type="InterPro" id="IPR011032">
    <property type="entry name" value="GroES-like_sf"/>
</dbReference>
<evidence type="ECO:0008006" key="12">
    <source>
        <dbReference type="Google" id="ProtNLM"/>
    </source>
</evidence>
<evidence type="ECO:0000313" key="10">
    <source>
        <dbReference type="Ensembl" id="ENSSTOP00000019154.2"/>
    </source>
</evidence>
<keyword evidence="5" id="KW-0862">Zinc</keyword>
<keyword evidence="6" id="KW-0560">Oxidoreductase</keyword>
<dbReference type="GO" id="GO:0008270">
    <property type="term" value="F:zinc ion binding"/>
    <property type="evidence" value="ECO:0007669"/>
    <property type="project" value="TreeGrafter"/>
</dbReference>
<evidence type="ECO:0000256" key="2">
    <source>
        <dbReference type="ARBA" id="ARBA00004496"/>
    </source>
</evidence>
<organism evidence="10 11">
    <name type="scientific">Ictidomys tridecemlineatus</name>
    <name type="common">Thirteen-lined ground squirrel</name>
    <name type="synonym">Spermophilus tridecemlineatus</name>
    <dbReference type="NCBI Taxonomy" id="43179"/>
    <lineage>
        <taxon>Eukaryota</taxon>
        <taxon>Metazoa</taxon>
        <taxon>Chordata</taxon>
        <taxon>Craniata</taxon>
        <taxon>Vertebrata</taxon>
        <taxon>Euteleostomi</taxon>
        <taxon>Mammalia</taxon>
        <taxon>Eutheria</taxon>
        <taxon>Euarchontoglires</taxon>
        <taxon>Glires</taxon>
        <taxon>Rodentia</taxon>
        <taxon>Sciuromorpha</taxon>
        <taxon>Sciuridae</taxon>
        <taxon>Xerinae</taxon>
        <taxon>Marmotini</taxon>
        <taxon>Ictidomys</taxon>
    </lineage>
</organism>
<protein>
    <recommendedName>
        <fullName evidence="12">Enoyl reductase (ER) domain-containing protein</fullName>
    </recommendedName>
</protein>
<dbReference type="Ensembl" id="ENSSTOT00000029185.2">
    <property type="protein sequence ID" value="ENSSTOP00000019154.2"/>
    <property type="gene ID" value="ENSSTOG00000026896.2"/>
</dbReference>
<dbReference type="InterPro" id="IPR013154">
    <property type="entry name" value="ADH-like_N"/>
</dbReference>
<dbReference type="InterPro" id="IPR013149">
    <property type="entry name" value="ADH-like_C"/>
</dbReference>
<dbReference type="GO" id="GO:0005829">
    <property type="term" value="C:cytosol"/>
    <property type="evidence" value="ECO:0007669"/>
    <property type="project" value="TreeGrafter"/>
</dbReference>
<dbReference type="SUPFAM" id="SSF51735">
    <property type="entry name" value="NAD(P)-binding Rossmann-fold domains"/>
    <property type="match status" value="1"/>
</dbReference>
<name>I3N458_ICTTR</name>
<reference evidence="10" key="2">
    <citation type="submission" date="2025-08" db="UniProtKB">
        <authorList>
            <consortium name="Ensembl"/>
        </authorList>
    </citation>
    <scope>IDENTIFICATION</scope>
</reference>